<dbReference type="GeneID" id="37070800"/>
<name>A0A317VYG4_9EURO</name>
<reference evidence="1 2" key="1">
    <citation type="submission" date="2016-12" db="EMBL/GenBank/DDBJ databases">
        <title>The genomes of Aspergillus section Nigri reveals drivers in fungal speciation.</title>
        <authorList>
            <consortium name="DOE Joint Genome Institute"/>
            <person name="Vesth T.C."/>
            <person name="Nybo J."/>
            <person name="Theobald S."/>
            <person name="Brandl J."/>
            <person name="Frisvad J.C."/>
            <person name="Nielsen K.F."/>
            <person name="Lyhne E.K."/>
            <person name="Kogle M.E."/>
            <person name="Kuo A."/>
            <person name="Riley R."/>
            <person name="Clum A."/>
            <person name="Nolan M."/>
            <person name="Lipzen A."/>
            <person name="Salamov A."/>
            <person name="Henrissat B."/>
            <person name="Wiebenga A."/>
            <person name="De Vries R.P."/>
            <person name="Grigoriev I.V."/>
            <person name="Mortensen U.H."/>
            <person name="Andersen M.R."/>
            <person name="Baker S.E."/>
        </authorList>
    </citation>
    <scope>NUCLEOTIDE SEQUENCE [LARGE SCALE GENOMIC DNA]</scope>
    <source>
        <strain evidence="1 2">CBS 117.55</strain>
    </source>
</reference>
<dbReference type="EMBL" id="MSFL01000016">
    <property type="protein sequence ID" value="PWY79313.1"/>
    <property type="molecule type" value="Genomic_DNA"/>
</dbReference>
<dbReference type="Proteomes" id="UP000247233">
    <property type="component" value="Unassembled WGS sequence"/>
</dbReference>
<comment type="caution">
    <text evidence="1">The sequence shown here is derived from an EMBL/GenBank/DDBJ whole genome shotgun (WGS) entry which is preliminary data.</text>
</comment>
<proteinExistence type="predicted"/>
<dbReference type="STRING" id="1448321.A0A317VYG4"/>
<dbReference type="SMART" id="SM00248">
    <property type="entry name" value="ANK"/>
    <property type="match status" value="3"/>
</dbReference>
<dbReference type="OrthoDB" id="539213at2759"/>
<accession>A0A317VYG4</accession>
<evidence type="ECO:0000313" key="2">
    <source>
        <dbReference type="Proteomes" id="UP000247233"/>
    </source>
</evidence>
<gene>
    <name evidence="1" type="ORF">BO70DRAFT_58819</name>
</gene>
<dbReference type="RefSeq" id="XP_025398533.1">
    <property type="nucleotide sequence ID" value="XM_025548563.1"/>
</dbReference>
<evidence type="ECO:0000313" key="1">
    <source>
        <dbReference type="EMBL" id="PWY79313.1"/>
    </source>
</evidence>
<keyword evidence="2" id="KW-1185">Reference proteome</keyword>
<dbReference type="SUPFAM" id="SSF48403">
    <property type="entry name" value="Ankyrin repeat"/>
    <property type="match status" value="1"/>
</dbReference>
<dbReference type="InterPro" id="IPR002110">
    <property type="entry name" value="Ankyrin_rpt"/>
</dbReference>
<dbReference type="AlphaFoldDB" id="A0A317VYG4"/>
<organism evidence="1 2">
    <name type="scientific">Aspergillus heteromorphus CBS 117.55</name>
    <dbReference type="NCBI Taxonomy" id="1448321"/>
    <lineage>
        <taxon>Eukaryota</taxon>
        <taxon>Fungi</taxon>
        <taxon>Dikarya</taxon>
        <taxon>Ascomycota</taxon>
        <taxon>Pezizomycotina</taxon>
        <taxon>Eurotiomycetes</taxon>
        <taxon>Eurotiomycetidae</taxon>
        <taxon>Eurotiales</taxon>
        <taxon>Aspergillaceae</taxon>
        <taxon>Aspergillus</taxon>
        <taxon>Aspergillus subgen. Circumdati</taxon>
    </lineage>
</organism>
<protein>
    <submittedName>
        <fullName evidence="1">Uncharacterized protein</fullName>
    </submittedName>
</protein>
<dbReference type="Gene3D" id="1.25.40.20">
    <property type="entry name" value="Ankyrin repeat-containing domain"/>
    <property type="match status" value="2"/>
</dbReference>
<sequence length="444" mass="49833">MSLTLGDAEVGSYLALIARRYYNRLVHPTEPKTTVRRLPNDIFVIIGKFADYQSLSRMSQTCHGLQDLFEKELKSWAKAHALPAPEIYEMMAQNSIGPGVVHLPGTEWANLELSDREILYKHFPHPLFEAVSASRYDVVKAYLDAGVSPDSCDVLGYPLLFDALNRGVDISILKLLLQYGADVHVKSLFNDDSVLKPFKWGYPTSRLFHEDDVGRILLEAGAVVPPQGSMDIRNRSLLKDIICSESSVYLLGLIIKNGTDMTELFALHLVAGYGSLETLEALLEYAPDLLNSTDSYGNRVLERRSWPVKRENALFLIQKGIKIRPLHRNNSHGNSVLARYLKDKEILQALLALPEMGTEEWDAEYSWCISELVLSGDIETLKLLLGSWKQTAPPQIISLYRGQLVLGGKSRASLPHHIKIYEAMKQIAPLIDEDAWFNESTTSP</sequence>
<dbReference type="InterPro" id="IPR036770">
    <property type="entry name" value="Ankyrin_rpt-contain_sf"/>
</dbReference>
<dbReference type="VEuPathDB" id="FungiDB:BO70DRAFT_58819"/>